<evidence type="ECO:0000259" key="4">
    <source>
        <dbReference type="PROSITE" id="PS50850"/>
    </source>
</evidence>
<feature type="compositionally biased region" description="Acidic residues" evidence="2">
    <location>
        <begin position="232"/>
        <end position="247"/>
    </location>
</feature>
<dbReference type="Gene3D" id="1.20.1250.20">
    <property type="entry name" value="MFS general substrate transporter like domains"/>
    <property type="match status" value="1"/>
</dbReference>
<feature type="region of interest" description="Disordered" evidence="2">
    <location>
        <begin position="232"/>
        <end position="263"/>
    </location>
</feature>
<feature type="transmembrane region" description="Helical" evidence="3">
    <location>
        <begin position="115"/>
        <end position="135"/>
    </location>
</feature>
<proteinExistence type="predicted"/>
<dbReference type="InterPro" id="IPR036259">
    <property type="entry name" value="MFS_trans_sf"/>
</dbReference>
<feature type="transmembrane region" description="Helical" evidence="3">
    <location>
        <begin position="38"/>
        <end position="57"/>
    </location>
</feature>
<feature type="domain" description="Major facilitator superfamily (MFS) profile" evidence="4">
    <location>
        <begin position="1"/>
        <end position="460"/>
    </location>
</feature>
<comment type="subcellular location">
    <subcellularLocation>
        <location evidence="1">Membrane</location>
        <topology evidence="1">Multi-pass membrane protein</topology>
    </subcellularLocation>
</comment>
<evidence type="ECO:0000256" key="3">
    <source>
        <dbReference type="SAM" id="Phobius"/>
    </source>
</evidence>
<dbReference type="PROSITE" id="PS50850">
    <property type="entry name" value="MFS"/>
    <property type="match status" value="1"/>
</dbReference>
<dbReference type="PANTHER" id="PTHR23520:SF5">
    <property type="entry name" value="TRANSPORTER, PUTATIVE (AFU_ORTHOLOGUE AFUA_3G04000)-RELATED"/>
    <property type="match status" value="1"/>
</dbReference>
<dbReference type="InterPro" id="IPR020846">
    <property type="entry name" value="MFS_dom"/>
</dbReference>
<dbReference type="Proteomes" id="UP001629113">
    <property type="component" value="Unassembled WGS sequence"/>
</dbReference>
<gene>
    <name evidence="5" type="ORF">PVAG01_10454</name>
</gene>
<dbReference type="InterPro" id="IPR011701">
    <property type="entry name" value="MFS"/>
</dbReference>
<feature type="transmembrane region" description="Helical" evidence="3">
    <location>
        <begin position="91"/>
        <end position="109"/>
    </location>
</feature>
<feature type="transmembrane region" description="Helical" evidence="3">
    <location>
        <begin position="284"/>
        <end position="302"/>
    </location>
</feature>
<keyword evidence="3" id="KW-1133">Transmembrane helix</keyword>
<reference evidence="5 6" key="1">
    <citation type="submission" date="2024-06" db="EMBL/GenBank/DDBJ databases">
        <title>Complete genome of Phlyctema vagabunda strain 19-DSS-EL-015.</title>
        <authorList>
            <person name="Fiorenzani C."/>
        </authorList>
    </citation>
    <scope>NUCLEOTIDE SEQUENCE [LARGE SCALE GENOMIC DNA]</scope>
    <source>
        <strain evidence="5 6">19-DSS-EL-015</strain>
    </source>
</reference>
<dbReference type="SUPFAM" id="SSF103473">
    <property type="entry name" value="MFS general substrate transporter"/>
    <property type="match status" value="1"/>
</dbReference>
<keyword evidence="3" id="KW-0812">Transmembrane</keyword>
<feature type="transmembrane region" description="Helical" evidence="3">
    <location>
        <begin position="317"/>
        <end position="336"/>
    </location>
</feature>
<organism evidence="5 6">
    <name type="scientific">Phlyctema vagabunda</name>
    <dbReference type="NCBI Taxonomy" id="108571"/>
    <lineage>
        <taxon>Eukaryota</taxon>
        <taxon>Fungi</taxon>
        <taxon>Dikarya</taxon>
        <taxon>Ascomycota</taxon>
        <taxon>Pezizomycotina</taxon>
        <taxon>Leotiomycetes</taxon>
        <taxon>Helotiales</taxon>
        <taxon>Dermateaceae</taxon>
        <taxon>Phlyctema</taxon>
    </lineage>
</organism>
<name>A0ABR4P600_9HELO</name>
<sequence>MSLIVNQCKWLYQEFGLSSLQNTGRDAWLIILTRSCRMFAYGTNSLIIALFFSSLKFSDTRIGLFMTLTLLGDVLLSVFLTLIADKVGRRRILFAGSFLMVCSGAVFALCENFWILLLAAVVGVISATGGDFGPFRAIEESILSHITTPKTRSDVLAWYVTTASLGSSVGTELSGRIIDFLQSRNGWTIVDTYHALFWIYSGMGVLNMALTLLLSEKCEAKKAVEEDTGTSDFLLDDMDSADESENNDESRSARSKAPKQPVKKGWMSNFSQISRETRTIMYKLWFLLAVDSLADGMVPYSLTTYYIDKKFDLSKTALGNIISLSYFMSSCSTVFAGPLARHLGLINTMVFTHLPSSAAVLFFPLPRGFPLTVALLLLRTTLNNMDQAPRSAFIAAVVKPEERTAVMGITSMVRTLASSTGPTVTGFLAGNQKFWIAFVAAGICRICYDLGLFAMFVNMKLHVHEVVEKEVSTSEREGDEEELREIRA</sequence>
<accession>A0ABR4P600</accession>
<evidence type="ECO:0000313" key="5">
    <source>
        <dbReference type="EMBL" id="KAL3418738.1"/>
    </source>
</evidence>
<dbReference type="PANTHER" id="PTHR23520">
    <property type="entry name" value="TRANSPORTER, PUTATIVE (AFU_ORTHOLOGUE AFUA_3G04000)-RELATED"/>
    <property type="match status" value="1"/>
</dbReference>
<feature type="transmembrane region" description="Helical" evidence="3">
    <location>
        <begin position="195"/>
        <end position="214"/>
    </location>
</feature>
<comment type="caution">
    <text evidence="5">The sequence shown here is derived from an EMBL/GenBank/DDBJ whole genome shotgun (WGS) entry which is preliminary data.</text>
</comment>
<keyword evidence="3" id="KW-0472">Membrane</keyword>
<dbReference type="Pfam" id="PF07690">
    <property type="entry name" value="MFS_1"/>
    <property type="match status" value="2"/>
</dbReference>
<feature type="transmembrane region" description="Helical" evidence="3">
    <location>
        <begin position="63"/>
        <end position="84"/>
    </location>
</feature>
<feature type="transmembrane region" description="Helical" evidence="3">
    <location>
        <begin position="434"/>
        <end position="457"/>
    </location>
</feature>
<feature type="transmembrane region" description="Helical" evidence="3">
    <location>
        <begin position="156"/>
        <end position="175"/>
    </location>
</feature>
<protein>
    <submittedName>
        <fullName evidence="5">Major facilitator superfamily transporter</fullName>
    </submittedName>
</protein>
<keyword evidence="6" id="KW-1185">Reference proteome</keyword>
<evidence type="ECO:0000256" key="1">
    <source>
        <dbReference type="ARBA" id="ARBA00004141"/>
    </source>
</evidence>
<feature type="transmembrane region" description="Helical" evidence="3">
    <location>
        <begin position="343"/>
        <end position="365"/>
    </location>
</feature>
<dbReference type="EMBL" id="JBFCZG010000009">
    <property type="protein sequence ID" value="KAL3418738.1"/>
    <property type="molecule type" value="Genomic_DNA"/>
</dbReference>
<evidence type="ECO:0000313" key="6">
    <source>
        <dbReference type="Proteomes" id="UP001629113"/>
    </source>
</evidence>
<evidence type="ECO:0000256" key="2">
    <source>
        <dbReference type="SAM" id="MobiDB-lite"/>
    </source>
</evidence>